<dbReference type="InterPro" id="IPR003605">
    <property type="entry name" value="GS_dom"/>
</dbReference>
<dbReference type="PANTHER" id="PTHR23255:SF72">
    <property type="entry name" value="RECEPTOR PROTEIN SERINE_THREONINE KINASE"/>
    <property type="match status" value="1"/>
</dbReference>
<dbReference type="GO" id="GO:0004675">
    <property type="term" value="F:transmembrane receptor protein serine/threonine kinase activity"/>
    <property type="evidence" value="ECO:0007669"/>
    <property type="project" value="InterPro"/>
</dbReference>
<dbReference type="InterPro" id="IPR000472">
    <property type="entry name" value="Activin_recp"/>
</dbReference>
<evidence type="ECO:0000256" key="8">
    <source>
        <dbReference type="ARBA" id="ARBA00022840"/>
    </source>
</evidence>
<evidence type="ECO:0000256" key="10">
    <source>
        <dbReference type="ARBA" id="ARBA00023136"/>
    </source>
</evidence>
<feature type="binding site" evidence="12">
    <location>
        <position position="269"/>
    </location>
    <ligand>
        <name>ATP</name>
        <dbReference type="ChEBI" id="CHEBI:30616"/>
    </ligand>
</feature>
<dbReference type="InterPro" id="IPR000333">
    <property type="entry name" value="TGFB_receptor"/>
</dbReference>
<keyword evidence="10 13" id="KW-0472">Membrane</keyword>
<keyword evidence="4 13" id="KW-0812">Transmembrane</keyword>
<dbReference type="SMART" id="SM00467">
    <property type="entry name" value="GS"/>
    <property type="match status" value="1"/>
</dbReference>
<reference evidence="15" key="2">
    <citation type="submission" date="2023-05" db="EMBL/GenBank/DDBJ databases">
        <authorList>
            <person name="Fouks B."/>
        </authorList>
    </citation>
    <scope>NUCLEOTIDE SEQUENCE</scope>
    <source>
        <strain evidence="15">Stay&amp;Tobe</strain>
        <tissue evidence="15">Testes</tissue>
    </source>
</reference>
<keyword evidence="11" id="KW-0675">Receptor</keyword>
<dbReference type="InterPro" id="IPR017441">
    <property type="entry name" value="Protein_kinase_ATP_BS"/>
</dbReference>
<dbReference type="GO" id="GO:0071363">
    <property type="term" value="P:cellular response to growth factor stimulus"/>
    <property type="evidence" value="ECO:0007669"/>
    <property type="project" value="TreeGrafter"/>
</dbReference>
<evidence type="ECO:0000256" key="7">
    <source>
        <dbReference type="ARBA" id="ARBA00022777"/>
    </source>
</evidence>
<evidence type="ECO:0000313" key="15">
    <source>
        <dbReference type="EMBL" id="KAJ9599331.1"/>
    </source>
</evidence>
<comment type="caution">
    <text evidence="15">The sequence shown here is derived from an EMBL/GenBank/DDBJ whole genome shotgun (WGS) entry which is preliminary data.</text>
</comment>
<dbReference type="Proteomes" id="UP001233999">
    <property type="component" value="Unassembled WGS sequence"/>
</dbReference>
<dbReference type="Gene3D" id="3.30.200.20">
    <property type="entry name" value="Phosphorylase Kinase, domain 1"/>
    <property type="match status" value="1"/>
</dbReference>
<protein>
    <recommendedName>
        <fullName evidence="14">GS domain-containing protein</fullName>
    </recommendedName>
</protein>
<organism evidence="15 16">
    <name type="scientific">Diploptera punctata</name>
    <name type="common">Pacific beetle cockroach</name>
    <dbReference type="NCBI Taxonomy" id="6984"/>
    <lineage>
        <taxon>Eukaryota</taxon>
        <taxon>Metazoa</taxon>
        <taxon>Ecdysozoa</taxon>
        <taxon>Arthropoda</taxon>
        <taxon>Hexapoda</taxon>
        <taxon>Insecta</taxon>
        <taxon>Pterygota</taxon>
        <taxon>Neoptera</taxon>
        <taxon>Polyneoptera</taxon>
        <taxon>Dictyoptera</taxon>
        <taxon>Blattodea</taxon>
        <taxon>Blaberoidea</taxon>
        <taxon>Blaberidae</taxon>
        <taxon>Diplopterinae</taxon>
        <taxon>Diploptera</taxon>
    </lineage>
</organism>
<dbReference type="EMBL" id="JASPKZ010000817">
    <property type="protein sequence ID" value="KAJ9599331.1"/>
    <property type="molecule type" value="Genomic_DNA"/>
</dbReference>
<dbReference type="PANTHER" id="PTHR23255">
    <property type="entry name" value="TRANSFORMING GROWTH FACTOR-BETA RECEPTOR TYPE I AND II"/>
    <property type="match status" value="1"/>
</dbReference>
<dbReference type="Pfam" id="PF01064">
    <property type="entry name" value="Activin_recp"/>
    <property type="match status" value="1"/>
</dbReference>
<sequence>MKLLLMLQEDPRDPPDPPEPPGGSDQVTLNFLGAQTLLHSKRFSCHICDPPNCSFLRTCSAALQCWKSRVRDTNGEERLSRGCITVPEQIPMYCSVSSFTSSNGHMKRHTEGQYAIQCCAEDFCNNGTFPELPKTVYRGEIPAYPDSTTYIVKLTLAILGPVVILGVVGLLVLFLMRRTHRKRLMAARIMSSDPEPYYTSDDPLRVTATGDSTLREYLEHSLTSGSGSGLPLLIQRTLAKQISLSECIGKGRYGEVWRGVWHGENVAVKIFFSRDEASWKRETEIY</sequence>
<feature type="transmembrane region" description="Helical" evidence="13">
    <location>
        <begin position="150"/>
        <end position="175"/>
    </location>
</feature>
<comment type="subcellular location">
    <subcellularLocation>
        <location evidence="1">Membrane</location>
        <topology evidence="1">Single-pass type I membrane protein</topology>
    </subcellularLocation>
</comment>
<keyword evidence="16" id="KW-1185">Reference proteome</keyword>
<keyword evidence="8 12" id="KW-0067">ATP-binding</keyword>
<evidence type="ECO:0000256" key="9">
    <source>
        <dbReference type="ARBA" id="ARBA00022989"/>
    </source>
</evidence>
<evidence type="ECO:0000256" key="11">
    <source>
        <dbReference type="ARBA" id="ARBA00023170"/>
    </source>
</evidence>
<feature type="non-terminal residue" evidence="15">
    <location>
        <position position="286"/>
    </location>
</feature>
<dbReference type="InterPro" id="IPR011009">
    <property type="entry name" value="Kinase-like_dom_sf"/>
</dbReference>
<dbReference type="CDD" id="cd23600">
    <property type="entry name" value="TFP_LU_ECD_Sax"/>
    <property type="match status" value="1"/>
</dbReference>
<name>A0AAD8AHT8_DIPPU</name>
<keyword evidence="7" id="KW-0418">Kinase</keyword>
<proteinExistence type="predicted"/>
<evidence type="ECO:0000256" key="6">
    <source>
        <dbReference type="ARBA" id="ARBA00022741"/>
    </source>
</evidence>
<evidence type="ECO:0000259" key="14">
    <source>
        <dbReference type="PROSITE" id="PS51256"/>
    </source>
</evidence>
<evidence type="ECO:0000313" key="16">
    <source>
        <dbReference type="Proteomes" id="UP001233999"/>
    </source>
</evidence>
<dbReference type="InterPro" id="IPR045860">
    <property type="entry name" value="Snake_toxin-like_sf"/>
</dbReference>
<dbReference type="Gene3D" id="2.10.60.10">
    <property type="entry name" value="CD59"/>
    <property type="match status" value="1"/>
</dbReference>
<evidence type="ECO:0000256" key="2">
    <source>
        <dbReference type="ARBA" id="ARBA00022527"/>
    </source>
</evidence>
<accession>A0AAD8AHT8</accession>
<evidence type="ECO:0000256" key="1">
    <source>
        <dbReference type="ARBA" id="ARBA00004479"/>
    </source>
</evidence>
<dbReference type="AlphaFoldDB" id="A0AAD8AHT8"/>
<gene>
    <name evidence="15" type="ORF">L9F63_010198</name>
</gene>
<evidence type="ECO:0000256" key="13">
    <source>
        <dbReference type="SAM" id="Phobius"/>
    </source>
</evidence>
<keyword evidence="9 13" id="KW-1133">Transmembrane helix</keyword>
<reference evidence="15" key="1">
    <citation type="journal article" date="2023" name="IScience">
        <title>Live-bearing cockroach genome reveals convergent evolutionary mechanisms linked to viviparity in insects and beyond.</title>
        <authorList>
            <person name="Fouks B."/>
            <person name="Harrison M.C."/>
            <person name="Mikhailova A.A."/>
            <person name="Marchal E."/>
            <person name="English S."/>
            <person name="Carruthers M."/>
            <person name="Jennings E.C."/>
            <person name="Chiamaka E.L."/>
            <person name="Frigard R.A."/>
            <person name="Pippel M."/>
            <person name="Attardo G.M."/>
            <person name="Benoit J.B."/>
            <person name="Bornberg-Bauer E."/>
            <person name="Tobe S.S."/>
        </authorList>
    </citation>
    <scope>NUCLEOTIDE SEQUENCE</scope>
    <source>
        <strain evidence="15">Stay&amp;Tobe</strain>
    </source>
</reference>
<dbReference type="PROSITE" id="PS51256">
    <property type="entry name" value="GS"/>
    <property type="match status" value="1"/>
</dbReference>
<evidence type="ECO:0000256" key="5">
    <source>
        <dbReference type="ARBA" id="ARBA00022729"/>
    </source>
</evidence>
<dbReference type="GO" id="GO:0005524">
    <property type="term" value="F:ATP binding"/>
    <property type="evidence" value="ECO:0007669"/>
    <property type="project" value="UniProtKB-UniRule"/>
</dbReference>
<feature type="domain" description="GS" evidence="14">
    <location>
        <begin position="212"/>
        <end position="241"/>
    </location>
</feature>
<keyword evidence="2" id="KW-0723">Serine/threonine-protein kinase</keyword>
<dbReference type="GO" id="GO:0070724">
    <property type="term" value="C:BMP receptor complex"/>
    <property type="evidence" value="ECO:0007669"/>
    <property type="project" value="TreeGrafter"/>
</dbReference>
<keyword evidence="6 12" id="KW-0547">Nucleotide-binding</keyword>
<keyword evidence="3" id="KW-0808">Transferase</keyword>
<evidence type="ECO:0000256" key="3">
    <source>
        <dbReference type="ARBA" id="ARBA00022679"/>
    </source>
</evidence>
<dbReference type="PROSITE" id="PS00107">
    <property type="entry name" value="PROTEIN_KINASE_ATP"/>
    <property type="match status" value="1"/>
</dbReference>
<dbReference type="SUPFAM" id="SSF56112">
    <property type="entry name" value="Protein kinase-like (PK-like)"/>
    <property type="match status" value="1"/>
</dbReference>
<evidence type="ECO:0000256" key="12">
    <source>
        <dbReference type="PROSITE-ProRule" id="PRU10141"/>
    </source>
</evidence>
<dbReference type="SUPFAM" id="SSF57302">
    <property type="entry name" value="Snake toxin-like"/>
    <property type="match status" value="1"/>
</dbReference>
<keyword evidence="5" id="KW-0732">Signal</keyword>
<evidence type="ECO:0000256" key="4">
    <source>
        <dbReference type="ARBA" id="ARBA00022692"/>
    </source>
</evidence>
<dbReference type="Pfam" id="PF08515">
    <property type="entry name" value="TGF_beta_GS"/>
    <property type="match status" value="1"/>
</dbReference>